<proteinExistence type="predicted"/>
<evidence type="ECO:0000313" key="3">
    <source>
        <dbReference type="Proteomes" id="UP000267900"/>
    </source>
</evidence>
<gene>
    <name evidence="2" type="ORF">EKH77_17845</name>
</gene>
<protein>
    <submittedName>
        <fullName evidence="2">Uncharacterized protein</fullName>
    </submittedName>
</protein>
<evidence type="ECO:0000256" key="1">
    <source>
        <dbReference type="SAM" id="MobiDB-lite"/>
    </source>
</evidence>
<accession>A0A3Q9FXT3</accession>
<dbReference type="RefSeq" id="WP_126915353.1">
    <property type="nucleotide sequence ID" value="NZ_CP034587.1"/>
</dbReference>
<organism evidence="2 3">
    <name type="scientific">Streptomyces luteoverticillatus</name>
    <name type="common">Streptoverticillium luteoverticillatus</name>
    <dbReference type="NCBI Taxonomy" id="66425"/>
    <lineage>
        <taxon>Bacteria</taxon>
        <taxon>Bacillati</taxon>
        <taxon>Actinomycetota</taxon>
        <taxon>Actinomycetes</taxon>
        <taxon>Kitasatosporales</taxon>
        <taxon>Streptomycetaceae</taxon>
        <taxon>Streptomyces</taxon>
    </lineage>
</organism>
<keyword evidence="3" id="KW-1185">Reference proteome</keyword>
<feature type="compositionally biased region" description="Low complexity" evidence="1">
    <location>
        <begin position="90"/>
        <end position="100"/>
    </location>
</feature>
<dbReference type="OrthoDB" id="4333273at2"/>
<reference evidence="2 3" key="1">
    <citation type="submission" date="2018-12" db="EMBL/GenBank/DDBJ databases">
        <title>The whole draft genome of Streptomyce luteoverticillatus CGMCC 15060.</title>
        <authorList>
            <person name="Feng Z."/>
            <person name="Chen G."/>
            <person name="Zhang J."/>
            <person name="Zhu H."/>
            <person name="Yu X."/>
            <person name="Zhang W."/>
            <person name="Zhang X."/>
        </authorList>
    </citation>
    <scope>NUCLEOTIDE SEQUENCE [LARGE SCALE GENOMIC DNA]</scope>
    <source>
        <strain evidence="2 3">CGMCC 15060</strain>
    </source>
</reference>
<sequence>MSANQQYLLDLYRTARHGETPPPAPGTGDRQAVRELRTWWVFRAVVDERVAARRARWTRWTRWTTALRPARPVRTAAATRPAPTSPAPIRPSADRSAAPAPVRPVQPLQERSDRVANGCGSPCER</sequence>
<name>A0A3Q9FXT3_STRLT</name>
<dbReference type="AlphaFoldDB" id="A0A3Q9FXT3"/>
<dbReference type="EMBL" id="CP034587">
    <property type="protein sequence ID" value="AZQ72837.1"/>
    <property type="molecule type" value="Genomic_DNA"/>
</dbReference>
<feature type="region of interest" description="Disordered" evidence="1">
    <location>
        <begin position="71"/>
        <end position="125"/>
    </location>
</feature>
<feature type="compositionally biased region" description="Low complexity" evidence="1">
    <location>
        <begin position="71"/>
        <end position="82"/>
    </location>
</feature>
<evidence type="ECO:0000313" key="2">
    <source>
        <dbReference type="EMBL" id="AZQ72837.1"/>
    </source>
</evidence>
<dbReference type="Proteomes" id="UP000267900">
    <property type="component" value="Chromosome"/>
</dbReference>